<name>A0ACC0UC16_9AGAM</name>
<protein>
    <submittedName>
        <fullName evidence="1">Uncharacterized protein</fullName>
    </submittedName>
</protein>
<evidence type="ECO:0000313" key="2">
    <source>
        <dbReference type="Proteomes" id="UP001207468"/>
    </source>
</evidence>
<dbReference type="EMBL" id="JAGFNK010000085">
    <property type="protein sequence ID" value="KAI9508599.1"/>
    <property type="molecule type" value="Genomic_DNA"/>
</dbReference>
<sequence>MHTSVFVIFCLTVGIAPSRKKAGSTTGQIEECLFTDEGEERGNNNTNAIVQPAAVIAPTVTVSRAVVRVILIVVRVILIVIRVIAVRNVIDSRFVVPIGASGSNHACDDRLFLENAGKNVGKQQNNYYVYDVFELRCERLVVYKHASPKFSIENEVLKNRIFMVDLWEVPNLLLRQLPTSLSDVLVYYNETLDLSGRPDEGKLGVHARVGLVLSDRATIDTPHGQRTQ</sequence>
<reference evidence="1" key="1">
    <citation type="submission" date="2021-03" db="EMBL/GenBank/DDBJ databases">
        <title>Evolutionary priming and transition to the ectomycorrhizal habit in an iconic lineage of mushroom-forming fungi: is preadaptation a requirement?</title>
        <authorList>
            <consortium name="DOE Joint Genome Institute"/>
            <person name="Looney B.P."/>
            <person name="Miyauchi S."/>
            <person name="Morin E."/>
            <person name="Drula E."/>
            <person name="Courty P.E."/>
            <person name="Chicoki N."/>
            <person name="Fauchery L."/>
            <person name="Kohler A."/>
            <person name="Kuo A."/>
            <person name="LaButti K."/>
            <person name="Pangilinan J."/>
            <person name="Lipzen A."/>
            <person name="Riley R."/>
            <person name="Andreopoulos W."/>
            <person name="He G."/>
            <person name="Johnson J."/>
            <person name="Barry K.W."/>
            <person name="Grigoriev I.V."/>
            <person name="Nagy L."/>
            <person name="Hibbett D."/>
            <person name="Henrissat B."/>
            <person name="Matheny P.B."/>
            <person name="Labbe J."/>
            <person name="Martin A.F."/>
        </authorList>
    </citation>
    <scope>NUCLEOTIDE SEQUENCE</scope>
    <source>
        <strain evidence="1">BPL698</strain>
    </source>
</reference>
<keyword evidence="2" id="KW-1185">Reference proteome</keyword>
<evidence type="ECO:0000313" key="1">
    <source>
        <dbReference type="EMBL" id="KAI9508599.1"/>
    </source>
</evidence>
<comment type="caution">
    <text evidence="1">The sequence shown here is derived from an EMBL/GenBank/DDBJ whole genome shotgun (WGS) entry which is preliminary data.</text>
</comment>
<accession>A0ACC0UC16</accession>
<gene>
    <name evidence="1" type="ORF">F5148DRAFT_1375712</name>
</gene>
<organism evidence="1 2">
    <name type="scientific">Russula earlei</name>
    <dbReference type="NCBI Taxonomy" id="71964"/>
    <lineage>
        <taxon>Eukaryota</taxon>
        <taxon>Fungi</taxon>
        <taxon>Dikarya</taxon>
        <taxon>Basidiomycota</taxon>
        <taxon>Agaricomycotina</taxon>
        <taxon>Agaricomycetes</taxon>
        <taxon>Russulales</taxon>
        <taxon>Russulaceae</taxon>
        <taxon>Russula</taxon>
    </lineage>
</organism>
<dbReference type="Proteomes" id="UP001207468">
    <property type="component" value="Unassembled WGS sequence"/>
</dbReference>
<proteinExistence type="predicted"/>